<keyword evidence="4" id="KW-0233">DNA recombination</keyword>
<dbReference type="SUPFAM" id="SSF56349">
    <property type="entry name" value="DNA breaking-rejoining enzymes"/>
    <property type="match status" value="1"/>
</dbReference>
<evidence type="ECO:0000256" key="5">
    <source>
        <dbReference type="PROSITE-ProRule" id="PRU01248"/>
    </source>
</evidence>
<evidence type="ECO:0000256" key="1">
    <source>
        <dbReference type="ARBA" id="ARBA00022829"/>
    </source>
</evidence>
<evidence type="ECO:0000256" key="4">
    <source>
        <dbReference type="ARBA" id="ARBA00023172"/>
    </source>
</evidence>
<feature type="domain" description="Core-binding (CB)" evidence="7">
    <location>
        <begin position="18"/>
        <end position="117"/>
    </location>
</feature>
<keyword evidence="2" id="KW-0229">DNA integration</keyword>
<dbReference type="InterPro" id="IPR002104">
    <property type="entry name" value="Integrase_catalytic"/>
</dbReference>
<dbReference type="GO" id="GO:0007059">
    <property type="term" value="P:chromosome segregation"/>
    <property type="evidence" value="ECO:0007669"/>
    <property type="project" value="UniProtKB-KW"/>
</dbReference>
<dbReference type="OrthoDB" id="9057547at2"/>
<keyword evidence="3 5" id="KW-0238">DNA-binding</keyword>
<dbReference type="Proteomes" id="UP000195569">
    <property type="component" value="Unassembled WGS sequence"/>
</dbReference>
<evidence type="ECO:0000313" key="9">
    <source>
        <dbReference type="Proteomes" id="UP000195569"/>
    </source>
</evidence>
<protein>
    <submittedName>
        <fullName evidence="8">Site-specific recombinase XerD</fullName>
    </submittedName>
</protein>
<dbReference type="InterPro" id="IPR044068">
    <property type="entry name" value="CB"/>
</dbReference>
<gene>
    <name evidence="8" type="ORF">BN2476_1180004</name>
</gene>
<keyword evidence="1" id="KW-0159">Chromosome partition</keyword>
<reference evidence="8" key="1">
    <citation type="submission" date="2016-12" db="EMBL/GenBank/DDBJ databases">
        <authorList>
            <person name="Moulin L."/>
        </authorList>
    </citation>
    <scope>NUCLEOTIDE SEQUENCE [LARGE SCALE GENOMIC DNA]</scope>
    <source>
        <strain evidence="8">STM 7183</strain>
    </source>
</reference>
<dbReference type="RefSeq" id="WP_087739859.1">
    <property type="nucleotide sequence ID" value="NZ_CYGY02000118.1"/>
</dbReference>
<sequence>MVAGNAVVEPVWERYPLIASNSYARRWIQSCVMLGLARNTVAAYMYAVEGFLRFAQGHSRDLRSMSRETIAQYVGELRTQPRRANANVVRIDSGGFLSNATLQQRLTAVRLLFEFLVDEGLIRTNPVSRGRYTASGHFGARGERGLIQKFRKLPWIPTEAQWTALLAVVRDEPTRNRCMLAFAYDAALRREELCQLRGSDLDPAHRLLRIRAETTKGHRERVVPYSDTSGELLRDYLRHRHGVAGDRHALFLSESPRNHGAPITLWTWSKVVRSIALRADVPAFSTHTLRHLCLTDLARSGWQLHEIARFAGHQNLETTRQYVHLSGHDLADRFAKTMRQIHAWRVDALACVADAE</sequence>
<dbReference type="Gene3D" id="1.10.150.130">
    <property type="match status" value="1"/>
</dbReference>
<name>A0A1N7SWQ5_9BURK</name>
<dbReference type="Gene3D" id="1.10.443.10">
    <property type="entry name" value="Intergrase catalytic core"/>
    <property type="match status" value="1"/>
</dbReference>
<dbReference type="InterPro" id="IPR050090">
    <property type="entry name" value="Tyrosine_recombinase_XerCD"/>
</dbReference>
<dbReference type="EMBL" id="CYGY02000118">
    <property type="protein sequence ID" value="SIT51364.1"/>
    <property type="molecule type" value="Genomic_DNA"/>
</dbReference>
<dbReference type="Pfam" id="PF00589">
    <property type="entry name" value="Phage_integrase"/>
    <property type="match status" value="1"/>
</dbReference>
<evidence type="ECO:0000256" key="2">
    <source>
        <dbReference type="ARBA" id="ARBA00022908"/>
    </source>
</evidence>
<dbReference type="CDD" id="cd00397">
    <property type="entry name" value="DNA_BRE_C"/>
    <property type="match status" value="1"/>
</dbReference>
<dbReference type="AlphaFoldDB" id="A0A1N7SWQ5"/>
<dbReference type="GO" id="GO:0006310">
    <property type="term" value="P:DNA recombination"/>
    <property type="evidence" value="ECO:0007669"/>
    <property type="project" value="UniProtKB-KW"/>
</dbReference>
<dbReference type="InterPro" id="IPR010998">
    <property type="entry name" value="Integrase_recombinase_N"/>
</dbReference>
<accession>A0A1N7SWQ5</accession>
<dbReference type="PROSITE" id="PS51898">
    <property type="entry name" value="TYR_RECOMBINASE"/>
    <property type="match status" value="1"/>
</dbReference>
<dbReference type="PROSITE" id="PS51900">
    <property type="entry name" value="CB"/>
    <property type="match status" value="1"/>
</dbReference>
<dbReference type="GO" id="GO:0015074">
    <property type="term" value="P:DNA integration"/>
    <property type="evidence" value="ECO:0007669"/>
    <property type="project" value="UniProtKB-KW"/>
</dbReference>
<evidence type="ECO:0000259" key="7">
    <source>
        <dbReference type="PROSITE" id="PS51900"/>
    </source>
</evidence>
<dbReference type="GO" id="GO:0003677">
    <property type="term" value="F:DNA binding"/>
    <property type="evidence" value="ECO:0007669"/>
    <property type="project" value="UniProtKB-UniRule"/>
</dbReference>
<dbReference type="Pfam" id="PF02899">
    <property type="entry name" value="Phage_int_SAM_1"/>
    <property type="match status" value="1"/>
</dbReference>
<dbReference type="PANTHER" id="PTHR30349">
    <property type="entry name" value="PHAGE INTEGRASE-RELATED"/>
    <property type="match status" value="1"/>
</dbReference>
<feature type="domain" description="Tyr recombinase" evidence="6">
    <location>
        <begin position="152"/>
        <end position="335"/>
    </location>
</feature>
<dbReference type="InterPro" id="IPR013762">
    <property type="entry name" value="Integrase-like_cat_sf"/>
</dbReference>
<evidence type="ECO:0000313" key="8">
    <source>
        <dbReference type="EMBL" id="SIT51364.1"/>
    </source>
</evidence>
<proteinExistence type="predicted"/>
<keyword evidence="9" id="KW-1185">Reference proteome</keyword>
<evidence type="ECO:0000259" key="6">
    <source>
        <dbReference type="PROSITE" id="PS51898"/>
    </source>
</evidence>
<evidence type="ECO:0000256" key="3">
    <source>
        <dbReference type="ARBA" id="ARBA00023125"/>
    </source>
</evidence>
<comment type="caution">
    <text evidence="8">The sequence shown here is derived from an EMBL/GenBank/DDBJ whole genome shotgun (WGS) entry which is preliminary data.</text>
</comment>
<organism evidence="8 9">
    <name type="scientific">Paraburkholderia piptadeniae</name>
    <dbReference type="NCBI Taxonomy" id="1701573"/>
    <lineage>
        <taxon>Bacteria</taxon>
        <taxon>Pseudomonadati</taxon>
        <taxon>Pseudomonadota</taxon>
        <taxon>Betaproteobacteria</taxon>
        <taxon>Burkholderiales</taxon>
        <taxon>Burkholderiaceae</taxon>
        <taxon>Paraburkholderia</taxon>
    </lineage>
</organism>
<dbReference type="InterPro" id="IPR004107">
    <property type="entry name" value="Integrase_SAM-like_N"/>
</dbReference>
<dbReference type="InterPro" id="IPR011010">
    <property type="entry name" value="DNA_brk_join_enz"/>
</dbReference>
<dbReference type="PANTHER" id="PTHR30349:SF81">
    <property type="entry name" value="TYROSINE RECOMBINASE XERC"/>
    <property type="match status" value="1"/>
</dbReference>